<accession>Q6BQG4</accession>
<keyword evidence="2" id="KW-0812">Transmembrane</keyword>
<evidence type="ECO:0000256" key="2">
    <source>
        <dbReference type="SAM" id="Phobius"/>
    </source>
</evidence>
<proteinExistence type="predicted"/>
<keyword evidence="2" id="KW-0472">Membrane</keyword>
<dbReference type="eggNOG" id="ENOG502RQJK">
    <property type="taxonomic scope" value="Eukaryota"/>
</dbReference>
<feature type="transmembrane region" description="Helical" evidence="2">
    <location>
        <begin position="143"/>
        <end position="163"/>
    </location>
</feature>
<gene>
    <name evidence="3" type="ordered locus">DEHA2E05456g</name>
</gene>
<dbReference type="OrthoDB" id="10419712at2759"/>
<dbReference type="KEGG" id="dha:DEHA2E05456g"/>
<feature type="compositionally biased region" description="Polar residues" evidence="1">
    <location>
        <begin position="34"/>
        <end position="43"/>
    </location>
</feature>
<protein>
    <submittedName>
        <fullName evidence="3">DEHA2E05456p</fullName>
    </submittedName>
</protein>
<dbReference type="VEuPathDB" id="FungiDB:DEHA2E05456g"/>
<name>Q6BQG4_DEBHA</name>
<dbReference type="EMBL" id="CR382137">
    <property type="protein sequence ID" value="CAG87783.1"/>
    <property type="molecule type" value="Genomic_DNA"/>
</dbReference>
<dbReference type="RefSeq" id="XP_459556.1">
    <property type="nucleotide sequence ID" value="XM_459556.1"/>
</dbReference>
<dbReference type="InParanoid" id="Q6BQG4"/>
<evidence type="ECO:0000313" key="4">
    <source>
        <dbReference type="Proteomes" id="UP000000599"/>
    </source>
</evidence>
<evidence type="ECO:0000313" key="3">
    <source>
        <dbReference type="EMBL" id="CAG87783.1"/>
    </source>
</evidence>
<keyword evidence="2" id="KW-1133">Transmembrane helix</keyword>
<evidence type="ECO:0000256" key="1">
    <source>
        <dbReference type="SAM" id="MobiDB-lite"/>
    </source>
</evidence>
<dbReference type="HOGENOM" id="CLU_1427938_0_0_1"/>
<feature type="region of interest" description="Disordered" evidence="1">
    <location>
        <begin position="31"/>
        <end position="65"/>
    </location>
</feature>
<reference evidence="3 4" key="1">
    <citation type="journal article" date="2004" name="Nature">
        <title>Genome evolution in yeasts.</title>
        <authorList>
            <consortium name="Genolevures"/>
            <person name="Dujon B."/>
            <person name="Sherman D."/>
            <person name="Fischer G."/>
            <person name="Durrens P."/>
            <person name="Casaregola S."/>
            <person name="Lafontaine I."/>
            <person name="de Montigny J."/>
            <person name="Marck C."/>
            <person name="Neuveglise C."/>
            <person name="Talla E."/>
            <person name="Goffard N."/>
            <person name="Frangeul L."/>
            <person name="Aigle M."/>
            <person name="Anthouard V."/>
            <person name="Babour A."/>
            <person name="Barbe V."/>
            <person name="Barnay S."/>
            <person name="Blanchin S."/>
            <person name="Beckerich J.M."/>
            <person name="Beyne E."/>
            <person name="Bleykasten C."/>
            <person name="Boisrame A."/>
            <person name="Boyer J."/>
            <person name="Cattolico L."/>
            <person name="Confanioleri F."/>
            <person name="de Daruvar A."/>
            <person name="Despons L."/>
            <person name="Fabre E."/>
            <person name="Fairhead C."/>
            <person name="Ferry-Dumazet H."/>
            <person name="Groppi A."/>
            <person name="Hantraye F."/>
            <person name="Hennequin C."/>
            <person name="Jauniaux N."/>
            <person name="Joyet P."/>
            <person name="Kachouri R."/>
            <person name="Kerrest A."/>
            <person name="Koszul R."/>
            <person name="Lemaire M."/>
            <person name="Lesur I."/>
            <person name="Ma L."/>
            <person name="Muller H."/>
            <person name="Nicaud J.M."/>
            <person name="Nikolski M."/>
            <person name="Oztas S."/>
            <person name="Ozier-Kalogeropoulos O."/>
            <person name="Pellenz S."/>
            <person name="Potier S."/>
            <person name="Richard G.F."/>
            <person name="Straub M.L."/>
            <person name="Suleau A."/>
            <person name="Swennene D."/>
            <person name="Tekaia F."/>
            <person name="Wesolowski-Louvel M."/>
            <person name="Westhof E."/>
            <person name="Wirth B."/>
            <person name="Zeniou-Meyer M."/>
            <person name="Zivanovic I."/>
            <person name="Bolotin-Fukuhara M."/>
            <person name="Thierry A."/>
            <person name="Bouchier C."/>
            <person name="Caudron B."/>
            <person name="Scarpelli C."/>
            <person name="Gaillardin C."/>
            <person name="Weissenbach J."/>
            <person name="Wincker P."/>
            <person name="Souciet J.L."/>
        </authorList>
    </citation>
    <scope>NUCLEOTIDE SEQUENCE [LARGE SCALE GENOMIC DNA]</scope>
    <source>
        <strain evidence="4">ATCC 36239 / CBS 767 / BCRC 21394 / JCM 1990 / NBRC 0083 / IGC 2968</strain>
    </source>
</reference>
<keyword evidence="4" id="KW-1185">Reference proteome</keyword>
<organism evidence="3 4">
    <name type="scientific">Debaryomyces hansenii (strain ATCC 36239 / CBS 767 / BCRC 21394 / JCM 1990 / NBRC 0083 / IGC 2968)</name>
    <name type="common">Yeast</name>
    <name type="synonym">Torulaspora hansenii</name>
    <dbReference type="NCBI Taxonomy" id="284592"/>
    <lineage>
        <taxon>Eukaryota</taxon>
        <taxon>Fungi</taxon>
        <taxon>Dikarya</taxon>
        <taxon>Ascomycota</taxon>
        <taxon>Saccharomycotina</taxon>
        <taxon>Pichiomycetes</taxon>
        <taxon>Debaryomycetaceae</taxon>
        <taxon>Debaryomyces</taxon>
    </lineage>
</organism>
<dbReference type="GeneID" id="2902612"/>
<dbReference type="Proteomes" id="UP000000599">
    <property type="component" value="Chromosome E"/>
</dbReference>
<feature type="compositionally biased region" description="Low complexity" evidence="1">
    <location>
        <begin position="44"/>
        <end position="57"/>
    </location>
</feature>
<sequence>MSICGCNISIYIPCLQLTTIYATMNEPTHEPNYGASQETNWNASNDSIESDNSNESIGENDDHRSEEHFATTGYEVSSFRRVKRYAKYLLGLRKSQRQPLLPHHSPPSSPLPPRRPINYIIFDIIWNRILSEANRELLISYKWVFFLLSILIVVAVLVITNNFEYLKVFLKSLFCYILNCLRKGTKDCYE</sequence>
<dbReference type="AlphaFoldDB" id="Q6BQG4"/>